<reference evidence="2" key="1">
    <citation type="submission" date="2019-04" db="EMBL/GenBank/DDBJ databases">
        <authorList>
            <person name="Alioto T."/>
            <person name="Alioto T."/>
        </authorList>
    </citation>
    <scope>NUCLEOTIDE SEQUENCE [LARGE SCALE GENOMIC DNA]</scope>
</reference>
<keyword evidence="3" id="KW-1185">Reference proteome</keyword>
<dbReference type="GO" id="GO:0005737">
    <property type="term" value="C:cytoplasm"/>
    <property type="evidence" value="ECO:0007669"/>
    <property type="project" value="TreeGrafter"/>
</dbReference>
<protein>
    <recommendedName>
        <fullName evidence="1">Cdc37 C-terminal domain-containing protein</fullName>
    </recommendedName>
</protein>
<dbReference type="GO" id="GO:0051082">
    <property type="term" value="F:unfolded protein binding"/>
    <property type="evidence" value="ECO:0007669"/>
    <property type="project" value="TreeGrafter"/>
</dbReference>
<dbReference type="PANTHER" id="PTHR12800">
    <property type="entry name" value="CDC37-RELATED"/>
    <property type="match status" value="1"/>
</dbReference>
<dbReference type="SUPFAM" id="SSF101391">
    <property type="entry name" value="Hsp90 co-chaperone CDC37"/>
    <property type="match status" value="1"/>
</dbReference>
<gene>
    <name evidence="2" type="ORF">MONAX_5E044522</name>
</gene>
<dbReference type="PANTHER" id="PTHR12800:SF3">
    <property type="entry name" value="HSP90 CO-CHAPERONE CDC37"/>
    <property type="match status" value="1"/>
</dbReference>
<dbReference type="AlphaFoldDB" id="A0A5E4BUH9"/>
<dbReference type="InterPro" id="IPR004918">
    <property type="entry name" value="Cdc37"/>
</dbReference>
<dbReference type="EMBL" id="CABDUW010000672">
    <property type="protein sequence ID" value="VTJ73288.1"/>
    <property type="molecule type" value="Genomic_DNA"/>
</dbReference>
<accession>A0A5E4BUH9</accession>
<proteinExistence type="predicted"/>
<feature type="non-terminal residue" evidence="2">
    <location>
        <position position="113"/>
    </location>
</feature>
<evidence type="ECO:0000313" key="3">
    <source>
        <dbReference type="Proteomes" id="UP000335636"/>
    </source>
</evidence>
<sequence>MKDEAEEHKPGGLDLIEVYESFPEELQKRFEMKDVQMLQDSISKMVPTDEKYHMQCCMDSGLWVPNYKSSEAKDGEGPGLGTNCWKFPSRVIRKMSVRDPPQAMLPLPHHLPA</sequence>
<evidence type="ECO:0000259" key="1">
    <source>
        <dbReference type="SMART" id="SM01069"/>
    </source>
</evidence>
<dbReference type="Pfam" id="PF08564">
    <property type="entry name" value="CDC37_C"/>
    <property type="match status" value="1"/>
</dbReference>
<dbReference type="GO" id="GO:0031072">
    <property type="term" value="F:heat shock protein binding"/>
    <property type="evidence" value="ECO:0007669"/>
    <property type="project" value="TreeGrafter"/>
</dbReference>
<name>A0A5E4BUH9_MARMO</name>
<dbReference type="GO" id="GO:0006457">
    <property type="term" value="P:protein folding"/>
    <property type="evidence" value="ECO:0007669"/>
    <property type="project" value="TreeGrafter"/>
</dbReference>
<comment type="caution">
    <text evidence="2">The sequence shown here is derived from an EMBL/GenBank/DDBJ whole genome shotgun (WGS) entry which is preliminary data.</text>
</comment>
<dbReference type="InterPro" id="IPR013873">
    <property type="entry name" value="Cdc37_C"/>
</dbReference>
<feature type="domain" description="Cdc37 C-terminal" evidence="1">
    <location>
        <begin position="7"/>
        <end position="76"/>
    </location>
</feature>
<evidence type="ECO:0000313" key="2">
    <source>
        <dbReference type="EMBL" id="VTJ73288.1"/>
    </source>
</evidence>
<dbReference type="GO" id="GO:0050821">
    <property type="term" value="P:protein stabilization"/>
    <property type="evidence" value="ECO:0007669"/>
    <property type="project" value="TreeGrafter"/>
</dbReference>
<organism evidence="2 3">
    <name type="scientific">Marmota monax</name>
    <name type="common">Woodchuck</name>
    <dbReference type="NCBI Taxonomy" id="9995"/>
    <lineage>
        <taxon>Eukaryota</taxon>
        <taxon>Metazoa</taxon>
        <taxon>Chordata</taxon>
        <taxon>Craniata</taxon>
        <taxon>Vertebrata</taxon>
        <taxon>Euteleostomi</taxon>
        <taxon>Mammalia</taxon>
        <taxon>Eutheria</taxon>
        <taxon>Euarchontoglires</taxon>
        <taxon>Glires</taxon>
        <taxon>Rodentia</taxon>
        <taxon>Sciuromorpha</taxon>
        <taxon>Sciuridae</taxon>
        <taxon>Xerinae</taxon>
        <taxon>Marmotini</taxon>
        <taxon>Marmota</taxon>
    </lineage>
</organism>
<dbReference type="GO" id="GO:0051087">
    <property type="term" value="F:protein-folding chaperone binding"/>
    <property type="evidence" value="ECO:0007669"/>
    <property type="project" value="TreeGrafter"/>
</dbReference>
<dbReference type="Proteomes" id="UP000335636">
    <property type="component" value="Unassembled WGS sequence"/>
</dbReference>
<dbReference type="Gene3D" id="6.10.140.250">
    <property type="match status" value="1"/>
</dbReference>
<dbReference type="SMART" id="SM01069">
    <property type="entry name" value="CDC37_C"/>
    <property type="match status" value="1"/>
</dbReference>